<feature type="region of interest" description="Disordered" evidence="1">
    <location>
        <begin position="178"/>
        <end position="259"/>
    </location>
</feature>
<accession>A0A6A6CMD0</accession>
<name>A0A6A6CMD0_ZASCE</name>
<evidence type="ECO:0000313" key="3">
    <source>
        <dbReference type="Proteomes" id="UP000799537"/>
    </source>
</evidence>
<dbReference type="Proteomes" id="UP000799537">
    <property type="component" value="Unassembled WGS sequence"/>
</dbReference>
<organism evidence="2 3">
    <name type="scientific">Zasmidium cellare ATCC 36951</name>
    <dbReference type="NCBI Taxonomy" id="1080233"/>
    <lineage>
        <taxon>Eukaryota</taxon>
        <taxon>Fungi</taxon>
        <taxon>Dikarya</taxon>
        <taxon>Ascomycota</taxon>
        <taxon>Pezizomycotina</taxon>
        <taxon>Dothideomycetes</taxon>
        <taxon>Dothideomycetidae</taxon>
        <taxon>Mycosphaerellales</taxon>
        <taxon>Mycosphaerellaceae</taxon>
        <taxon>Zasmidium</taxon>
    </lineage>
</organism>
<dbReference type="AlphaFoldDB" id="A0A6A6CMD0"/>
<feature type="region of interest" description="Disordered" evidence="1">
    <location>
        <begin position="305"/>
        <end position="336"/>
    </location>
</feature>
<proteinExistence type="predicted"/>
<dbReference type="EMBL" id="ML993595">
    <property type="protein sequence ID" value="KAF2166899.1"/>
    <property type="molecule type" value="Genomic_DNA"/>
</dbReference>
<dbReference type="RefSeq" id="XP_033667788.1">
    <property type="nucleotide sequence ID" value="XM_033806565.1"/>
</dbReference>
<evidence type="ECO:0000256" key="1">
    <source>
        <dbReference type="SAM" id="MobiDB-lite"/>
    </source>
</evidence>
<reference evidence="2" key="1">
    <citation type="journal article" date="2020" name="Stud. Mycol.">
        <title>101 Dothideomycetes genomes: a test case for predicting lifestyles and emergence of pathogens.</title>
        <authorList>
            <person name="Haridas S."/>
            <person name="Albert R."/>
            <person name="Binder M."/>
            <person name="Bloem J."/>
            <person name="Labutti K."/>
            <person name="Salamov A."/>
            <person name="Andreopoulos B."/>
            <person name="Baker S."/>
            <person name="Barry K."/>
            <person name="Bills G."/>
            <person name="Bluhm B."/>
            <person name="Cannon C."/>
            <person name="Castanera R."/>
            <person name="Culley D."/>
            <person name="Daum C."/>
            <person name="Ezra D."/>
            <person name="Gonzalez J."/>
            <person name="Henrissat B."/>
            <person name="Kuo A."/>
            <person name="Liang C."/>
            <person name="Lipzen A."/>
            <person name="Lutzoni F."/>
            <person name="Magnuson J."/>
            <person name="Mondo S."/>
            <person name="Nolan M."/>
            <person name="Ohm R."/>
            <person name="Pangilinan J."/>
            <person name="Park H.-J."/>
            <person name="Ramirez L."/>
            <person name="Alfaro M."/>
            <person name="Sun H."/>
            <person name="Tritt A."/>
            <person name="Yoshinaga Y."/>
            <person name="Zwiers L.-H."/>
            <person name="Turgeon B."/>
            <person name="Goodwin S."/>
            <person name="Spatafora J."/>
            <person name="Crous P."/>
            <person name="Grigoriev I."/>
        </authorList>
    </citation>
    <scope>NUCLEOTIDE SEQUENCE</scope>
    <source>
        <strain evidence="2">ATCC 36951</strain>
    </source>
</reference>
<feature type="region of interest" description="Disordered" evidence="1">
    <location>
        <begin position="382"/>
        <end position="404"/>
    </location>
</feature>
<evidence type="ECO:0000313" key="2">
    <source>
        <dbReference type="EMBL" id="KAF2166899.1"/>
    </source>
</evidence>
<protein>
    <submittedName>
        <fullName evidence="2">Uncharacterized protein</fullName>
    </submittedName>
</protein>
<keyword evidence="3" id="KW-1185">Reference proteome</keyword>
<gene>
    <name evidence="2" type="ORF">M409DRAFT_22951</name>
</gene>
<dbReference type="GeneID" id="54559837"/>
<sequence length="463" mass="51894">MHLVSRRHQIYLFDVGGHDIDNDFFNGDFGDILRQNKTTKGSKRDKGNKRHDGTRDKIEYRAYILQRAAPLKDDQERSWARVGKQELAFDGSKLAEMSAALRASTGRRIIERLREEERHGDKKVRKMEWTLDGVTKISSQDDLTGSLEAKLVVILKRQPWRKKTSDYHESDEYLRTEIVDLADGPPEASAREKKKEKDKKKDRDEEDDFWDVPSFVPDPFAQVSAPPPPAHGHNQAQHLQNPFHPQHYPVQYSQPSSVPAGAVPVDQWSRGHLHQNGLARFDRNLHSKQPSRRYSAPGAFDISSDIGHHNDFHHPQRQQASIPHEDSAFKPGPPLHVPGVPKTPPTPFHHSDYESGEAAFQGLPAQHGDPAADAIHQVDGAAPVQGRPASEEIVPGPPITGEDYLSQLDPTAIFRQRLSSQEDLDSLPEDQAAISDTEIIATVSLPLRKQIASALRTHQIAGN</sequence>
<feature type="compositionally biased region" description="Basic and acidic residues" evidence="1">
    <location>
        <begin position="189"/>
        <end position="203"/>
    </location>
</feature>